<proteinExistence type="predicted"/>
<evidence type="ECO:0000313" key="1">
    <source>
        <dbReference type="EMBL" id="RGT36548.1"/>
    </source>
</evidence>
<reference evidence="1 2" key="1">
    <citation type="submission" date="2018-08" db="EMBL/GenBank/DDBJ databases">
        <title>A genome reference for cultivated species of the human gut microbiota.</title>
        <authorList>
            <person name="Zou Y."/>
            <person name="Xue W."/>
            <person name="Luo G."/>
        </authorList>
    </citation>
    <scope>NUCLEOTIDE SEQUENCE [LARGE SCALE GENOMIC DNA]</scope>
    <source>
        <strain evidence="1 2">AF19-16AC</strain>
    </source>
</reference>
<accession>A0A412NDF1</accession>
<comment type="caution">
    <text evidence="1">The sequence shown here is derived from an EMBL/GenBank/DDBJ whole genome shotgun (WGS) entry which is preliminary data.</text>
</comment>
<dbReference type="Proteomes" id="UP000283834">
    <property type="component" value="Unassembled WGS sequence"/>
</dbReference>
<dbReference type="AlphaFoldDB" id="A0A412NDF1"/>
<sequence>MNYIACDTIEYAKMHNNRAVKKTLIIPEWLNEAATRAGVNYSQVLQEALMRKLNISR</sequence>
<protein>
    <submittedName>
        <fullName evidence="1">Toxin-antitoxin system, antitoxin component, HicB domain protein</fullName>
    </submittedName>
</protein>
<evidence type="ECO:0000313" key="2">
    <source>
        <dbReference type="Proteomes" id="UP000283834"/>
    </source>
</evidence>
<dbReference type="RefSeq" id="WP_118047342.1">
    <property type="nucleotide sequence ID" value="NZ_JADNIZ010000002.1"/>
</dbReference>
<organism evidence="1 2">
    <name type="scientific">Mediterraneibacter gnavus</name>
    <name type="common">Ruminococcus gnavus</name>
    <dbReference type="NCBI Taxonomy" id="33038"/>
    <lineage>
        <taxon>Bacteria</taxon>
        <taxon>Bacillati</taxon>
        <taxon>Bacillota</taxon>
        <taxon>Clostridia</taxon>
        <taxon>Lachnospirales</taxon>
        <taxon>Lachnospiraceae</taxon>
        <taxon>Mediterraneibacter</taxon>
    </lineage>
</organism>
<gene>
    <name evidence="1" type="ORF">DWX36_14065</name>
</gene>
<name>A0A412NDF1_MEDGN</name>
<dbReference type="EMBL" id="QRWQ01000017">
    <property type="protein sequence ID" value="RGT36548.1"/>
    <property type="molecule type" value="Genomic_DNA"/>
</dbReference>